<feature type="transmembrane region" description="Helical" evidence="2">
    <location>
        <begin position="56"/>
        <end position="74"/>
    </location>
</feature>
<dbReference type="GO" id="GO:0042765">
    <property type="term" value="C:GPI-anchor transamidase complex"/>
    <property type="evidence" value="ECO:0007669"/>
    <property type="project" value="InterPro"/>
</dbReference>
<feature type="transmembrane region" description="Helical" evidence="2">
    <location>
        <begin position="619"/>
        <end position="640"/>
    </location>
</feature>
<dbReference type="PANTHER" id="PTHR13304">
    <property type="entry name" value="GLYCOSYLPHOSPHATIDYLINOSITOL ANCHOR ATTACHMENT 1 PROTEIN"/>
    <property type="match status" value="1"/>
</dbReference>
<dbReference type="SUPFAM" id="SSF53187">
    <property type="entry name" value="Zn-dependent exopeptidases"/>
    <property type="match status" value="1"/>
</dbReference>
<dbReference type="PANTHER" id="PTHR13304:SF0">
    <property type="entry name" value="GLYCOSYLPHOSPHATIDYLINOSITOL ANCHOR ATTACHMENT 1 PROTEIN"/>
    <property type="match status" value="1"/>
</dbReference>
<sequence>MVSFKSADRLGGLGEKPHAAPRTIRGSETGTFRDLETAPELLLTTSSLRLLRLPPFLSLLCLLVGVAWLLLLPLDAHSRSTYVSENALLPGQVHTYFGGSEHNVFRAYRHEVAALAELPDDHAGDAERIARLRGIFKSAGLKVATQEYGYETAVGREVKGENVYAVLQGPRADATEAIVLMAAWRNMAGELNHSGVALVLTLARYFKRWSLWSKDIIFLITPDSIAGPQAWADAYHSPSLSSSTVSFPNTNANHNAANRCRIEPLPLKAGALQGALAVDYPAGPWGHRFDKLHLVYEGANGALPNLDLVNTAVNIARGQLGIGVALQRVWNARKGGPAEVYEDRLAALLRGVVAQGVGVPAGPHAAFIPYRVDAVTLQAVGDGWHDEMGLGRTVEGLCRSLNNLLEHLHQSFFFYFLVSTERFVSIGTYLPAAMVVAAGYTIMAIALWVGSGRLEVRKEGAETEVEQTTEKTSKASGSRLEKKQPDSQIDLNSTTPSTDDRPIALPLAFVVAVHATGLIPLYLFNHLPASLLLPLYVLATVNALVLPALTAAALRRLVLPAAEVAARQFLMLVHAFSLLLAGLFLSALATINFSQSLMLGLVGWPAVWVPTAKSRVVSAALYTFLQLLSPPAVLAIWAAWWTYSSASTMAAPKVWNSGVDRRDVPDGIVQAVQMVLVRAAEAWHVSGVWTPVVVWLVWWPCWVVAAVGAGVGWVR</sequence>
<accession>A0A6A6P6D6</accession>
<reference evidence="3" key="1">
    <citation type="journal article" date="2020" name="Stud. Mycol.">
        <title>101 Dothideomycetes genomes: a test case for predicting lifestyles and emergence of pathogens.</title>
        <authorList>
            <person name="Haridas S."/>
            <person name="Albert R."/>
            <person name="Binder M."/>
            <person name="Bloem J."/>
            <person name="Labutti K."/>
            <person name="Salamov A."/>
            <person name="Andreopoulos B."/>
            <person name="Baker S."/>
            <person name="Barry K."/>
            <person name="Bills G."/>
            <person name="Bluhm B."/>
            <person name="Cannon C."/>
            <person name="Castanera R."/>
            <person name="Culley D."/>
            <person name="Daum C."/>
            <person name="Ezra D."/>
            <person name="Gonzalez J."/>
            <person name="Henrissat B."/>
            <person name="Kuo A."/>
            <person name="Liang C."/>
            <person name="Lipzen A."/>
            <person name="Lutzoni F."/>
            <person name="Magnuson J."/>
            <person name="Mondo S."/>
            <person name="Nolan M."/>
            <person name="Ohm R."/>
            <person name="Pangilinan J."/>
            <person name="Park H.-J."/>
            <person name="Ramirez L."/>
            <person name="Alfaro M."/>
            <person name="Sun H."/>
            <person name="Tritt A."/>
            <person name="Yoshinaga Y."/>
            <person name="Zwiers L.-H."/>
            <person name="Turgeon B."/>
            <person name="Goodwin S."/>
            <person name="Spatafora J."/>
            <person name="Crous P."/>
            <person name="Grigoriev I."/>
        </authorList>
    </citation>
    <scope>NUCLEOTIDE SEQUENCE</scope>
    <source>
        <strain evidence="3">ATCC 16933</strain>
    </source>
</reference>
<dbReference type="Gene3D" id="3.40.630.10">
    <property type="entry name" value="Zn peptidases"/>
    <property type="match status" value="1"/>
</dbReference>
<evidence type="ECO:0000256" key="2">
    <source>
        <dbReference type="SAM" id="Phobius"/>
    </source>
</evidence>
<feature type="compositionally biased region" description="Polar residues" evidence="1">
    <location>
        <begin position="486"/>
        <end position="497"/>
    </location>
</feature>
<dbReference type="GO" id="GO:0016255">
    <property type="term" value="P:attachment of GPI anchor to protein"/>
    <property type="evidence" value="ECO:0007669"/>
    <property type="project" value="TreeGrafter"/>
</dbReference>
<feature type="region of interest" description="Disordered" evidence="1">
    <location>
        <begin position="1"/>
        <end position="29"/>
    </location>
</feature>
<dbReference type="Proteomes" id="UP000799766">
    <property type="component" value="Unassembled WGS sequence"/>
</dbReference>
<evidence type="ECO:0000313" key="4">
    <source>
        <dbReference type="Proteomes" id="UP000799766"/>
    </source>
</evidence>
<keyword evidence="2" id="KW-0472">Membrane</keyword>
<dbReference type="AlphaFoldDB" id="A0A6A6P6D6"/>
<feature type="region of interest" description="Disordered" evidence="1">
    <location>
        <begin position="459"/>
        <end position="497"/>
    </location>
</feature>
<name>A0A6A6P6D6_9PEZI</name>
<dbReference type="EMBL" id="MU001675">
    <property type="protein sequence ID" value="KAF2459302.1"/>
    <property type="molecule type" value="Genomic_DNA"/>
</dbReference>
<keyword evidence="2" id="KW-1133">Transmembrane helix</keyword>
<feature type="transmembrane region" description="Helical" evidence="2">
    <location>
        <begin position="535"/>
        <end position="557"/>
    </location>
</feature>
<feature type="compositionally biased region" description="Basic and acidic residues" evidence="1">
    <location>
        <begin position="468"/>
        <end position="485"/>
    </location>
</feature>
<evidence type="ECO:0000256" key="1">
    <source>
        <dbReference type="SAM" id="MobiDB-lite"/>
    </source>
</evidence>
<keyword evidence="2" id="KW-0812">Transmembrane</keyword>
<feature type="transmembrane region" description="Helical" evidence="2">
    <location>
        <begin position="692"/>
        <end position="714"/>
    </location>
</feature>
<protein>
    <submittedName>
        <fullName evidence="3">Gaa1-like protein</fullName>
    </submittedName>
</protein>
<proteinExistence type="predicted"/>
<gene>
    <name evidence="3" type="ORF">BDY21DRAFT_384579</name>
</gene>
<dbReference type="InterPro" id="IPR007246">
    <property type="entry name" value="Gaa1"/>
</dbReference>
<evidence type="ECO:0000313" key="3">
    <source>
        <dbReference type="EMBL" id="KAF2459302.1"/>
    </source>
</evidence>
<dbReference type="Pfam" id="PF04114">
    <property type="entry name" value="Gaa1"/>
    <property type="match status" value="1"/>
</dbReference>
<dbReference type="OrthoDB" id="445301at2759"/>
<feature type="transmembrane region" description="Helical" evidence="2">
    <location>
        <begin position="503"/>
        <end position="523"/>
    </location>
</feature>
<dbReference type="PIRSF" id="PIRSF036762">
    <property type="entry name" value="GAA1"/>
    <property type="match status" value="1"/>
</dbReference>
<keyword evidence="4" id="KW-1185">Reference proteome</keyword>
<organism evidence="3 4">
    <name type="scientific">Lineolata rhizophorae</name>
    <dbReference type="NCBI Taxonomy" id="578093"/>
    <lineage>
        <taxon>Eukaryota</taxon>
        <taxon>Fungi</taxon>
        <taxon>Dikarya</taxon>
        <taxon>Ascomycota</taxon>
        <taxon>Pezizomycotina</taxon>
        <taxon>Dothideomycetes</taxon>
        <taxon>Dothideomycetes incertae sedis</taxon>
        <taxon>Lineolatales</taxon>
        <taxon>Lineolataceae</taxon>
        <taxon>Lineolata</taxon>
    </lineage>
</organism>
<feature type="transmembrane region" description="Helical" evidence="2">
    <location>
        <begin position="569"/>
        <end position="589"/>
    </location>
</feature>
<feature type="transmembrane region" description="Helical" evidence="2">
    <location>
        <begin position="429"/>
        <end position="449"/>
    </location>
</feature>